<feature type="domain" description="COMM" evidence="1">
    <location>
        <begin position="83"/>
        <end position="134"/>
    </location>
</feature>
<keyword evidence="3" id="KW-1185">Reference proteome</keyword>
<reference evidence="2" key="1">
    <citation type="submission" date="2022-11" db="EMBL/GenBank/DDBJ databases">
        <authorList>
            <person name="Kikuchi T."/>
        </authorList>
    </citation>
    <scope>NUCLEOTIDE SEQUENCE</scope>
    <source>
        <strain evidence="2">PS1010</strain>
    </source>
</reference>
<organism evidence="2 3">
    <name type="scientific">Caenorhabditis angaria</name>
    <dbReference type="NCBI Taxonomy" id="860376"/>
    <lineage>
        <taxon>Eukaryota</taxon>
        <taxon>Metazoa</taxon>
        <taxon>Ecdysozoa</taxon>
        <taxon>Nematoda</taxon>
        <taxon>Chromadorea</taxon>
        <taxon>Rhabditida</taxon>
        <taxon>Rhabditina</taxon>
        <taxon>Rhabditomorpha</taxon>
        <taxon>Rhabditoidea</taxon>
        <taxon>Rhabditidae</taxon>
        <taxon>Peloderinae</taxon>
        <taxon>Caenorhabditis</taxon>
    </lineage>
</organism>
<accession>A0A9P1N9C0</accession>
<comment type="caution">
    <text evidence="2">The sequence shown here is derived from an EMBL/GenBank/DDBJ whole genome shotgun (WGS) entry which is preliminary data.</text>
</comment>
<evidence type="ECO:0000313" key="2">
    <source>
        <dbReference type="EMBL" id="CAI5454525.1"/>
    </source>
</evidence>
<dbReference type="Proteomes" id="UP001152747">
    <property type="component" value="Unassembled WGS sequence"/>
</dbReference>
<sequence>MEYEIARVLEAEGYKSINEVVYLPHNIELFQNILKSRHIDKALEVHKTELESEELTEFFEKMSKLHFFVKLRDSIFRGNFKFVQIRFDIKTSSRFAPQLNKAFFVMKIRTTDGETTVRLTYKMIQKMIDELQNAFAILRKSAATRPTLLA</sequence>
<dbReference type="EMBL" id="CANHGI010000006">
    <property type="protein sequence ID" value="CAI5454525.1"/>
    <property type="molecule type" value="Genomic_DNA"/>
</dbReference>
<dbReference type="InterPro" id="IPR017920">
    <property type="entry name" value="COMM"/>
</dbReference>
<proteinExistence type="predicted"/>
<protein>
    <recommendedName>
        <fullName evidence="1">COMM domain-containing protein</fullName>
    </recommendedName>
</protein>
<dbReference type="Pfam" id="PF07258">
    <property type="entry name" value="COMM_domain"/>
    <property type="match status" value="1"/>
</dbReference>
<dbReference type="AlphaFoldDB" id="A0A9P1N9C0"/>
<dbReference type="OrthoDB" id="10614931at2759"/>
<name>A0A9P1N9C0_9PELO</name>
<evidence type="ECO:0000259" key="1">
    <source>
        <dbReference type="Pfam" id="PF07258"/>
    </source>
</evidence>
<evidence type="ECO:0000313" key="3">
    <source>
        <dbReference type="Proteomes" id="UP001152747"/>
    </source>
</evidence>
<gene>
    <name evidence="2" type="ORF">CAMP_LOCUS17162</name>
</gene>